<dbReference type="GO" id="GO:0005886">
    <property type="term" value="C:plasma membrane"/>
    <property type="evidence" value="ECO:0007669"/>
    <property type="project" value="InterPro"/>
</dbReference>
<evidence type="ECO:0000256" key="1">
    <source>
        <dbReference type="ARBA" id="ARBA00004141"/>
    </source>
</evidence>
<evidence type="ECO:0000256" key="4">
    <source>
        <dbReference type="ARBA" id="ARBA00022989"/>
    </source>
</evidence>
<dbReference type="PANTHER" id="PTHR23302">
    <property type="entry name" value="TRANSMEMBRANE CHANNEL-RELATED"/>
    <property type="match status" value="1"/>
</dbReference>
<evidence type="ECO:0000313" key="9">
    <source>
        <dbReference type="EMBL" id="KAG5279366.1"/>
    </source>
</evidence>
<dbReference type="Pfam" id="PF07810">
    <property type="entry name" value="TMC"/>
    <property type="match status" value="1"/>
</dbReference>
<accession>A0AAV6H0S5</accession>
<dbReference type="InterPro" id="IPR038900">
    <property type="entry name" value="TMC"/>
</dbReference>
<evidence type="ECO:0000256" key="2">
    <source>
        <dbReference type="ARBA" id="ARBA00006510"/>
    </source>
</evidence>
<feature type="transmembrane region" description="Helical" evidence="6">
    <location>
        <begin position="439"/>
        <end position="462"/>
    </location>
</feature>
<comment type="caution">
    <text evidence="9">The sequence shown here is derived from an EMBL/GenBank/DDBJ whole genome shotgun (WGS) entry which is preliminary data.</text>
</comment>
<feature type="transmembrane region" description="Helical" evidence="6">
    <location>
        <begin position="519"/>
        <end position="538"/>
    </location>
</feature>
<keyword evidence="10" id="KW-1185">Reference proteome</keyword>
<protein>
    <recommendedName>
        <fullName evidence="6">Transmembrane channel-like protein</fullName>
    </recommendedName>
</protein>
<evidence type="ECO:0000256" key="6">
    <source>
        <dbReference type="RuleBase" id="RU310713"/>
    </source>
</evidence>
<evidence type="ECO:0000313" key="10">
    <source>
        <dbReference type="Proteomes" id="UP000823561"/>
    </source>
</evidence>
<feature type="compositionally biased region" description="Polar residues" evidence="7">
    <location>
        <begin position="809"/>
        <end position="825"/>
    </location>
</feature>
<name>A0AAV6H0S5_9TELE</name>
<feature type="compositionally biased region" description="Low complexity" evidence="7">
    <location>
        <begin position="765"/>
        <end position="779"/>
    </location>
</feature>
<dbReference type="Proteomes" id="UP000823561">
    <property type="component" value="Chromosome 6"/>
</dbReference>
<organism evidence="9 10">
    <name type="scientific">Alosa alosa</name>
    <name type="common">allis shad</name>
    <dbReference type="NCBI Taxonomy" id="278164"/>
    <lineage>
        <taxon>Eukaryota</taxon>
        <taxon>Metazoa</taxon>
        <taxon>Chordata</taxon>
        <taxon>Craniata</taxon>
        <taxon>Vertebrata</taxon>
        <taxon>Euteleostomi</taxon>
        <taxon>Actinopterygii</taxon>
        <taxon>Neopterygii</taxon>
        <taxon>Teleostei</taxon>
        <taxon>Clupei</taxon>
        <taxon>Clupeiformes</taxon>
        <taxon>Clupeoidei</taxon>
        <taxon>Clupeidae</taxon>
        <taxon>Alosa</taxon>
    </lineage>
</organism>
<dbReference type="AlphaFoldDB" id="A0AAV6H0S5"/>
<sequence length="910" mass="101435">MPKRYGTIVSPHKEPRDAANRSSRRLSGHGNDAMLNQQGQNDVSDHEGGQSNGNSTAVEEIYLPPQLGSSKWQQRRGTGSGANLDSTERYTVDISNTSLEVERTVSESKKSPRKMNLLHRSSTALCKLGLSEAEIKTEIENDKLELVRDLVKMPRKPRAQAIRSLPVSCDEKRNIRNRVLQAKFSKDSVKRTCCTDCSERVSLSLRRWWLHVWHGALKEIGGWFDSAVLTYFCFIKWLFMFNVFLLAFNLSFITVPEIVHMYNSTTNSTFEGLDLLTAAGYFHKSIMFYGGYNGEVIKAGSYDMQLAYLLTMLTYMMLCGISIVYSLGKSVWKNVIVYSPATGGAWRLLCSWDFSILNEKAIHSFQKKLFIQIKESLLDTTEKTVLSTPDRLRNVSLHLAAWLLYIGLAFVSCAAVYVLSTYNLEIKVALHARDLKSEAFFLFLPILVSFINLVIPLLYAFISRLENYENLRAKLYAGLARDVLLKMSILGILCYYWLTDVPSNLSCWESFVGQDVYRMAIADFLFSVLGCIFGEYLGSLIGTKCMKTLKPPEFNITRNVLDLIYAQTLVWIGVYFSPLLPIIQIVKLFIIFYMKKVSISLICRPSTRAGLAAEMKTAFTALLFFPSYIGSLFIMGYTVWSLKPSAHCGPFQGLDAPIDAVSKLVIQGKLLLLLLSIMLIVLYFFWQVVQDRKRLISLLREQIINEGKDKAFLLGKLRMAQGGTARPQVHFLDEGAQAVKRPTTFRVPQSTAGPRGLRKGSRVGPSRPAAAESAQASAPAPTPVQPTPAASVESPQQQPQRASDRRASTAAQGNSPARSAGQGQSPRAAPVERQPESPGVGKGSRVECWVEDERPDKQGSSPAPPTPAPQLAWGSTTTTPPRFPRLEPLTTRGAQAALTRLSDRTPRPKR</sequence>
<evidence type="ECO:0000256" key="5">
    <source>
        <dbReference type="ARBA" id="ARBA00023136"/>
    </source>
</evidence>
<feature type="transmembrane region" description="Helical" evidence="6">
    <location>
        <begin position="228"/>
        <end position="253"/>
    </location>
</feature>
<keyword evidence="5 6" id="KW-0472">Membrane</keyword>
<keyword evidence="4 6" id="KW-1133">Transmembrane helix</keyword>
<feature type="transmembrane region" description="Helical" evidence="6">
    <location>
        <begin position="483"/>
        <end position="499"/>
    </location>
</feature>
<reference evidence="9" key="1">
    <citation type="submission" date="2020-10" db="EMBL/GenBank/DDBJ databases">
        <title>Chromosome-scale genome assembly of the Allis shad, Alosa alosa.</title>
        <authorList>
            <person name="Margot Z."/>
            <person name="Christophe K."/>
            <person name="Cabau C."/>
            <person name="Louis A."/>
            <person name="Berthelot C."/>
            <person name="Parey E."/>
            <person name="Roest Crollius H."/>
            <person name="Montfort J."/>
            <person name="Robinson-Rechavi M."/>
            <person name="Bucao C."/>
            <person name="Bouchez O."/>
            <person name="Gislard M."/>
            <person name="Lluch J."/>
            <person name="Milhes M."/>
            <person name="Lampietro C."/>
            <person name="Lopez Roques C."/>
            <person name="Donnadieu C."/>
            <person name="Braasch I."/>
            <person name="Desvignes T."/>
            <person name="Postlethwait J."/>
            <person name="Bobe J."/>
            <person name="Guiguen Y."/>
        </authorList>
    </citation>
    <scope>NUCLEOTIDE SEQUENCE</scope>
    <source>
        <strain evidence="9">M-15738</strain>
        <tissue evidence="9">Blood</tissue>
    </source>
</reference>
<dbReference type="EMBL" id="JADWDJ010000006">
    <property type="protein sequence ID" value="KAG5279366.1"/>
    <property type="molecule type" value="Genomic_DNA"/>
</dbReference>
<feature type="compositionally biased region" description="Basic and acidic residues" evidence="7">
    <location>
        <begin position="901"/>
        <end position="910"/>
    </location>
</feature>
<evidence type="ECO:0000259" key="8">
    <source>
        <dbReference type="Pfam" id="PF07810"/>
    </source>
</evidence>
<keyword evidence="3 6" id="KW-0812">Transmembrane</keyword>
<evidence type="ECO:0000256" key="3">
    <source>
        <dbReference type="ARBA" id="ARBA00022692"/>
    </source>
</evidence>
<dbReference type="GO" id="GO:0008381">
    <property type="term" value="F:mechanosensitive monoatomic ion channel activity"/>
    <property type="evidence" value="ECO:0007669"/>
    <property type="project" value="TreeGrafter"/>
</dbReference>
<feature type="domain" description="TMC" evidence="8">
    <location>
        <begin position="507"/>
        <end position="610"/>
    </location>
</feature>
<feature type="region of interest" description="Disordered" evidence="7">
    <location>
        <begin position="733"/>
        <end position="910"/>
    </location>
</feature>
<feature type="region of interest" description="Disordered" evidence="7">
    <location>
        <begin position="1"/>
        <end position="88"/>
    </location>
</feature>
<evidence type="ECO:0000256" key="7">
    <source>
        <dbReference type="SAM" id="MobiDB-lite"/>
    </source>
</evidence>
<comment type="similarity">
    <text evidence="2 6">Belongs to the TMC family.</text>
</comment>
<comment type="subcellular location">
    <subcellularLocation>
        <location evidence="1 6">Membrane</location>
        <topology evidence="1 6">Multi-pass membrane protein</topology>
    </subcellularLocation>
</comment>
<proteinExistence type="inferred from homology"/>
<dbReference type="PANTHER" id="PTHR23302:SF5">
    <property type="entry name" value="TRANSMEMBRANE CHANNEL-LIKE PROTEIN 5"/>
    <property type="match status" value="1"/>
</dbReference>
<feature type="compositionally biased region" description="Polar residues" evidence="7">
    <location>
        <begin position="67"/>
        <end position="85"/>
    </location>
</feature>
<dbReference type="InterPro" id="IPR012496">
    <property type="entry name" value="TMC_dom"/>
</dbReference>
<feature type="transmembrane region" description="Helical" evidence="6">
    <location>
        <begin position="670"/>
        <end position="689"/>
    </location>
</feature>
<feature type="transmembrane region" description="Helical" evidence="6">
    <location>
        <begin position="399"/>
        <end position="419"/>
    </location>
</feature>
<feature type="transmembrane region" description="Helical" evidence="6">
    <location>
        <begin position="615"/>
        <end position="640"/>
    </location>
</feature>
<gene>
    <name evidence="9" type="ORF">AALO_G00077000</name>
</gene>
<feature type="transmembrane region" description="Helical" evidence="6">
    <location>
        <begin position="306"/>
        <end position="327"/>
    </location>
</feature>